<dbReference type="EMBL" id="CADCWP010000153">
    <property type="protein sequence ID" value="CAA9573592.1"/>
    <property type="molecule type" value="Genomic_DNA"/>
</dbReference>
<name>A0A6J4VAP1_9DEIN</name>
<organism evidence="1">
    <name type="scientific">uncultured Truepera sp</name>
    <dbReference type="NCBI Taxonomy" id="543023"/>
    <lineage>
        <taxon>Bacteria</taxon>
        <taxon>Thermotogati</taxon>
        <taxon>Deinococcota</taxon>
        <taxon>Deinococci</taxon>
        <taxon>Trueperales</taxon>
        <taxon>Trueperaceae</taxon>
        <taxon>Truepera</taxon>
        <taxon>environmental samples</taxon>
    </lineage>
</organism>
<accession>A0A6J4VAP1</accession>
<protein>
    <recommendedName>
        <fullName evidence="2">PD-(D/E)XK endonuclease-like domain-containing protein</fullName>
    </recommendedName>
</protein>
<proteinExistence type="predicted"/>
<sequence length="766" mass="84399">MNLLVGPAGSGKTTRLLGVALAAARAGKRVWWVGLPSQRAYVYTCATHQGAVLGLEFLSSQQVYYRLLAAALKLKPLLVGTGRIALVGEALKMLSGELPAPGEARLFTRAVAEAKRFGLAPQHLPVTDGEGGRLRDVFRTYEQLKGERWDYDDFRREAFLLASRDGVKPEADLVIVDGFREVGPLEQGLYEALSRQTELWLSLPETPPGLTATETLVDRKSSRTVVYRAANPVSEARWVLRALKRDLAGGADPLSLAVILPEREVRAFAVLADEYGVPLMDETPRALTDAPGGRLLLDLLELPDYPTPSRLLAIPELAPLANVALRRNLAGREALSLLAREVGLARPLSNWLGRLETPQDELAWARELLDSLPELTKRPPERGWERLKEHALERAKEAAHIAKGAQFRAWWGALLQETAIFEQPKGGVALLTPTLASGRRFRRAYLLRALEGAYSAGEHEDYFVPEEARREPSMVSERFGLPKRFLGRDALLLAELRTRADEVIVTYPEADQGGPRVPEPALTGGAEPLTELPAGSLLEAGKRTRFALTLAPVARAQANVRQLARFERCAFRFWAERFTERETLPWRELTRELRALKRLNGARLETLRTAFPDAAPWLSEVEATLLPLTFGYSLSADEGGPYASLDAVGRSGDEYRVYTFVEPEGVASTADAKTLVEQTGRLHELWAAAELLAQGAACVHLYVWPVLGSPVVVYEGGVRVTTRTMRSRQAQAARIYARFITGDASPKPGFSCRECGVFDLCRAGTR</sequence>
<dbReference type="InterPro" id="IPR027417">
    <property type="entry name" value="P-loop_NTPase"/>
</dbReference>
<reference evidence="1" key="1">
    <citation type="submission" date="2020-02" db="EMBL/GenBank/DDBJ databases">
        <authorList>
            <person name="Meier V. D."/>
        </authorList>
    </citation>
    <scope>NUCLEOTIDE SEQUENCE</scope>
    <source>
        <strain evidence="1">AVDCRST_MAG86</strain>
    </source>
</reference>
<evidence type="ECO:0000313" key="1">
    <source>
        <dbReference type="EMBL" id="CAA9573592.1"/>
    </source>
</evidence>
<evidence type="ECO:0008006" key="2">
    <source>
        <dbReference type="Google" id="ProtNLM"/>
    </source>
</evidence>
<dbReference type="AlphaFoldDB" id="A0A6J4VAP1"/>
<dbReference type="SUPFAM" id="SSF52540">
    <property type="entry name" value="P-loop containing nucleoside triphosphate hydrolases"/>
    <property type="match status" value="2"/>
</dbReference>
<gene>
    <name evidence="1" type="ORF">AVDCRST_MAG86-2031</name>
</gene>